<sequence>MKKVTSCKVWKLALVFALSLSFLSVMTNSISLLANEETFEIEEHVKIGEDKTYADITFNIEDLKDGYSIESIENPDGSTMDMITNPLYTVWENGTYDFIIKYRENDTPELLEITTSVKVEGIETSDNKISDIQPLTTITDGGVTISIPAYDGVGWSNGEIKDLAIKVDFNGDNTTENKKVVITLPEGMRYEQVKTAGTFSTTNVDTSILSNYPSTDPLATAITKMELPIRETTGPKSTYGDLVVYFSAGTKTATIDLKVRVDGYKYYGPHTIKDPIEATLYMGSPTQELGSAEQSIDAIGESSGAGQISKTSYNTPTTQIGVSTSDETSYGLANAQRVGLYNPALSTIIGADRRFVKSAVIYMYYPEGMVFDSFVTDVNWSGSAPTIVDETSNNRIKITFTNGMSLFGGWIKYKVPEDATLGFHENPASDYAEITNYDGTTYTSTIGGSKYKVEVIDVSTVENKMQMSYSAPGNQDNITVANTKSYGPFFSVKNSTAGTKTDQMFEVTIDSNWQAELVRIPFDTSVSGNELKDIQYQTTKEPGVWKTYTPASAADVATLSNWLKQVSKDKVGLDDDEYFLALRANVGKFSSTYSLTYAANVARTNTLSTYGSLKSGVTSATVTMSLYDKNDASVKTTATGVINSSSVSGYKSSFNGSINYYDDEGKGITQIEAGNTLTVEGTMSLSFVSSTSTIMKAPEIYIRQPEGMTIAIDTLEIKDQDGVVIDGWTYTSSTNDEGEIIYKVKTPDTTYIGFYFDGDKTKSLKFTYDISTNVKLVGNYDGRDLVAWGNSTMTPLTFSEYVVFTDVHDFNGNDDITDEVFSFAPKTIKVVENKNMLVETFLSISGEDPKDPYVEGNSSSVAYFTPGTNADYTVKLTNNSDAYATGFETYIPIPKSDVNYGTLFQSDDFKWDMKLKEAVSVPAGYEVLYSTDATGANYASATYESALPSNLEDVKMVKIRATALIAPGASEQVKVSLIVDEDFDSATADNKIGKRNVYSPVYDVVSTSYTGTLSGTKVGAELVIAEVGGMIFVDKDADGLYIPENGDTPVSGHEVKLYKWDEDSGSYEPVIDPSTNQQYSVTSNSNGVYLFDYTTGMGYGKYAVEFVEKTGATYQYTINNSAVGKENINSDAIIANNIPEENDTYRGWAIDIDATKPVAKTIGCGFLKYNPPVDLSVSVSTTPNQVKVGDSIIVSSTVTPDFWESIKATTGAYAWSLDDSTNITLTNNNDGTVTVSPTALAAPLPDKTVNLTLTITDIYGNTKTSASVPIKILSNIAPTITVADTVAYVGDTVVDYSTGLSASDVTGNPMMLITATGGLQNAWISESVPQTDGKYTVAGSYKITYKVKDVRGNETSVDRLVRVHEKPTISANSATYLVTDTTIDAQVNALTSATWLEAPATEGAAVSRDVTSLITKTVTSEMGVTDFSKAGLYTVTFNLNVPVGGTASKTVQVLVKDPKDESKDGLTIHAENFVLEYADAQDLTLAKSITNGSVQAYAEIEKNGEIEKIEKLNNSAISVNDTQLKAIQSATIDGGIYKLTFTATKDSKTVSKEIEVLVKPKNAVVDGSGSLMLDAKAFVVDYEDAENLTEALAISNGSGQGYKVERNAEGEVTAITDVTSLITVDPTELTAIQSAPEEGGVYLLTYTLSDNLITLTKQVDVFVKPKGGNIDKDISLYATNLSLTYEDALNLTSADVLVNTKAKATKINKDSYGNITSFTDISSSITVDEDQIEKINNAKVSGGVFTVTLSVTDGLETKTKDIQVFVWPEKSVTVDDTTISANGFTLTTKEAKALDLTVAKKEANASAYALTLDGSNNVISARDISDSITVDENELKAIKETGYSGGLYAFTFTVTNGSTVATISVPVLVQQEAITNDLVIHANPFALENTEAKNLDEATAVNEEHANVMAYQIERDIYGNISAIQDISANVDIDTAELAAINATDSLGGIYPLTFSITNNGNTEETTIDVLVKSEKYITDPTGVLTLSVTGFEITEADASGFNESMALSKGNATSFKFELDEDGNILGFSDVSNNITVNKDELKTIKESGEGIYPLTYTITDGDITVSKTIYVVVTGKNTPSIVDGLAISGKDFTLTYDEALKLDQAIAIEKAEIISVLVNNDAAKARLLLDSEITLEVKGLDAINATTQKGGEYPLTFIASYTNEDGEIITNEVTVNVTVLEKGEVVINKPSIDGKDKPNDAKDVVATSDVTDINFLLSLCGVSFLLCLIVVSKRNKKEA</sequence>
<accession>A0ABU0E0U7</accession>
<keyword evidence="2" id="KW-0732">Signal</keyword>
<evidence type="ECO:0000256" key="1">
    <source>
        <dbReference type="SAM" id="Phobius"/>
    </source>
</evidence>
<protein>
    <submittedName>
        <fullName evidence="3">Uncharacterized protein</fullName>
    </submittedName>
</protein>
<feature type="chain" id="PRO_5046509949" evidence="2">
    <location>
        <begin position="28"/>
        <end position="2241"/>
    </location>
</feature>
<feature type="transmembrane region" description="Helical" evidence="1">
    <location>
        <begin position="2215"/>
        <end position="2233"/>
    </location>
</feature>
<evidence type="ECO:0000256" key="2">
    <source>
        <dbReference type="SAM" id="SignalP"/>
    </source>
</evidence>
<comment type="caution">
    <text evidence="3">The sequence shown here is derived from an EMBL/GenBank/DDBJ whole genome shotgun (WGS) entry which is preliminary data.</text>
</comment>
<dbReference type="Proteomes" id="UP001230220">
    <property type="component" value="Unassembled WGS sequence"/>
</dbReference>
<keyword evidence="4" id="KW-1185">Reference proteome</keyword>
<keyword evidence="1" id="KW-0812">Transmembrane</keyword>
<evidence type="ECO:0000313" key="4">
    <source>
        <dbReference type="Proteomes" id="UP001230220"/>
    </source>
</evidence>
<dbReference type="RefSeq" id="WP_307406193.1">
    <property type="nucleotide sequence ID" value="NZ_JAUSUR010000001.1"/>
</dbReference>
<dbReference type="EMBL" id="JAUSUR010000001">
    <property type="protein sequence ID" value="MDQ0360353.1"/>
    <property type="molecule type" value="Genomic_DNA"/>
</dbReference>
<proteinExistence type="predicted"/>
<keyword evidence="1" id="KW-1133">Transmembrane helix</keyword>
<dbReference type="Gene3D" id="2.60.40.10">
    <property type="entry name" value="Immunoglobulins"/>
    <property type="match status" value="1"/>
</dbReference>
<name>A0ABU0E0U7_9FIRM</name>
<feature type="signal peptide" evidence="2">
    <location>
        <begin position="1"/>
        <end position="27"/>
    </location>
</feature>
<dbReference type="InterPro" id="IPR013783">
    <property type="entry name" value="Ig-like_fold"/>
</dbReference>
<evidence type="ECO:0000313" key="3">
    <source>
        <dbReference type="EMBL" id="MDQ0360353.1"/>
    </source>
</evidence>
<organism evidence="3 4">
    <name type="scientific">Breznakia pachnodae</name>
    <dbReference type="NCBI Taxonomy" id="265178"/>
    <lineage>
        <taxon>Bacteria</taxon>
        <taxon>Bacillati</taxon>
        <taxon>Bacillota</taxon>
        <taxon>Erysipelotrichia</taxon>
        <taxon>Erysipelotrichales</taxon>
        <taxon>Erysipelotrichaceae</taxon>
        <taxon>Breznakia</taxon>
    </lineage>
</organism>
<reference evidence="3 4" key="1">
    <citation type="submission" date="2023-07" db="EMBL/GenBank/DDBJ databases">
        <title>Genomic Encyclopedia of Type Strains, Phase IV (KMG-IV): sequencing the most valuable type-strain genomes for metagenomic binning, comparative biology and taxonomic classification.</title>
        <authorList>
            <person name="Goeker M."/>
        </authorList>
    </citation>
    <scope>NUCLEOTIDE SEQUENCE [LARGE SCALE GENOMIC DNA]</scope>
    <source>
        <strain evidence="3 4">DSM 16784</strain>
    </source>
</reference>
<keyword evidence="1" id="KW-0472">Membrane</keyword>
<gene>
    <name evidence="3" type="ORF">J2S15_001084</name>
</gene>